<dbReference type="GeneID" id="98122384"/>
<dbReference type="InterPro" id="IPR012677">
    <property type="entry name" value="Nucleotide-bd_a/b_plait_sf"/>
</dbReference>
<accession>A0ABR4DG97</accession>
<protein>
    <recommendedName>
        <fullName evidence="3">RRM domain-containing protein</fullName>
    </recommendedName>
</protein>
<comment type="caution">
    <text evidence="1">The sequence shown here is derived from an EMBL/GenBank/DDBJ whole genome shotgun (WGS) entry which is preliminary data.</text>
</comment>
<sequence length="405" mass="46516">MAPQNFPFIESATQCDPVTHGVVQIKNIPFGTNRAEIIAFLGRNSKILNDVQEPVHIIMERVTSKTQDAFVEFMTVNDAIRAVEKHVEAMNKGRITRLGERPVELVLSSQAALLQTLFPLAAGVEWTNGRPKIMPPVEGEPWKTFKGFVTEEELTMLVKHVEVPSRSPYSKDCPQRPYECMISTIAKFPWYMTNHITLRQRHVIYITTIKLIELLKIALQRDAKHQHYATVLNKQLLKRLVTVAMLCPGFSVVQKDNIAIAGGMELERTYAFNQPRHAQEWVHLHALCPRPGLPVDVLEWYIAVLREETARLFYRAYLPAHERADIERRGMQTTQYFGYLWHEIDKPLGGKELENMTLGDMARRELAAIERVIRRAFPSARAIMAPDAHRHGYHRGYPYGQHPQR</sequence>
<dbReference type="CDD" id="cd12254">
    <property type="entry name" value="RRM_hnRNPH_ESRPs_RBM12_like"/>
    <property type="match status" value="1"/>
</dbReference>
<keyword evidence="2" id="KW-1185">Reference proteome</keyword>
<dbReference type="RefSeq" id="XP_070868107.1">
    <property type="nucleotide sequence ID" value="XM_071007740.1"/>
</dbReference>
<evidence type="ECO:0000313" key="2">
    <source>
        <dbReference type="Proteomes" id="UP001600064"/>
    </source>
</evidence>
<organism evidence="1 2">
    <name type="scientific">Remersonia thermophila</name>
    <dbReference type="NCBI Taxonomy" id="72144"/>
    <lineage>
        <taxon>Eukaryota</taxon>
        <taxon>Fungi</taxon>
        <taxon>Dikarya</taxon>
        <taxon>Ascomycota</taxon>
        <taxon>Pezizomycotina</taxon>
        <taxon>Sordariomycetes</taxon>
        <taxon>Sordariomycetidae</taxon>
        <taxon>Sordariales</taxon>
        <taxon>Sordariales incertae sedis</taxon>
        <taxon>Remersonia</taxon>
    </lineage>
</organism>
<proteinExistence type="predicted"/>
<dbReference type="Proteomes" id="UP001600064">
    <property type="component" value="Unassembled WGS sequence"/>
</dbReference>
<gene>
    <name evidence="1" type="ORF">VTJ83DRAFT_1567</name>
</gene>
<reference evidence="1 2" key="1">
    <citation type="journal article" date="2024" name="Commun. Biol.">
        <title>Comparative genomic analysis of thermophilic fungi reveals convergent evolutionary adaptations and gene losses.</title>
        <authorList>
            <person name="Steindorff A.S."/>
            <person name="Aguilar-Pontes M.V."/>
            <person name="Robinson A.J."/>
            <person name="Andreopoulos B."/>
            <person name="LaButti K."/>
            <person name="Kuo A."/>
            <person name="Mondo S."/>
            <person name="Riley R."/>
            <person name="Otillar R."/>
            <person name="Haridas S."/>
            <person name="Lipzen A."/>
            <person name="Grimwood J."/>
            <person name="Schmutz J."/>
            <person name="Clum A."/>
            <person name="Reid I.D."/>
            <person name="Moisan M.C."/>
            <person name="Butler G."/>
            <person name="Nguyen T.T.M."/>
            <person name="Dewar K."/>
            <person name="Conant G."/>
            <person name="Drula E."/>
            <person name="Henrissat B."/>
            <person name="Hansel C."/>
            <person name="Singer S."/>
            <person name="Hutchinson M.I."/>
            <person name="de Vries R.P."/>
            <person name="Natvig D.O."/>
            <person name="Powell A.J."/>
            <person name="Tsang A."/>
            <person name="Grigoriev I.V."/>
        </authorList>
    </citation>
    <scope>NUCLEOTIDE SEQUENCE [LARGE SCALE GENOMIC DNA]</scope>
    <source>
        <strain evidence="1 2">ATCC 22073</strain>
    </source>
</reference>
<dbReference type="EMBL" id="JAZGUE010000002">
    <property type="protein sequence ID" value="KAL2269383.1"/>
    <property type="molecule type" value="Genomic_DNA"/>
</dbReference>
<name>A0ABR4DG97_9PEZI</name>
<evidence type="ECO:0008006" key="3">
    <source>
        <dbReference type="Google" id="ProtNLM"/>
    </source>
</evidence>
<dbReference type="Gene3D" id="3.30.70.330">
    <property type="match status" value="1"/>
</dbReference>
<evidence type="ECO:0000313" key="1">
    <source>
        <dbReference type="EMBL" id="KAL2269383.1"/>
    </source>
</evidence>
<dbReference type="SUPFAM" id="SSF54928">
    <property type="entry name" value="RNA-binding domain, RBD"/>
    <property type="match status" value="1"/>
</dbReference>
<dbReference type="InterPro" id="IPR035979">
    <property type="entry name" value="RBD_domain_sf"/>
</dbReference>